<dbReference type="InParanoid" id="A0A2H3CZ74"/>
<feature type="coiled-coil region" evidence="1">
    <location>
        <begin position="1163"/>
        <end position="1190"/>
    </location>
</feature>
<organism evidence="3 4">
    <name type="scientific">Armillaria gallica</name>
    <name type="common">Bulbous honey fungus</name>
    <name type="synonym">Armillaria bulbosa</name>
    <dbReference type="NCBI Taxonomy" id="47427"/>
    <lineage>
        <taxon>Eukaryota</taxon>
        <taxon>Fungi</taxon>
        <taxon>Dikarya</taxon>
        <taxon>Basidiomycota</taxon>
        <taxon>Agaricomycotina</taxon>
        <taxon>Agaricomycetes</taxon>
        <taxon>Agaricomycetidae</taxon>
        <taxon>Agaricales</taxon>
        <taxon>Marasmiineae</taxon>
        <taxon>Physalacriaceae</taxon>
        <taxon>Armillaria</taxon>
    </lineage>
</organism>
<name>A0A2H3CZ74_ARMGA</name>
<gene>
    <name evidence="3" type="ORF">ARMGADRAFT_1066186</name>
</gene>
<dbReference type="Proteomes" id="UP000217790">
    <property type="component" value="Unassembled WGS sequence"/>
</dbReference>
<feature type="compositionally biased region" description="Acidic residues" evidence="2">
    <location>
        <begin position="890"/>
        <end position="907"/>
    </location>
</feature>
<accession>A0A2H3CZ74</accession>
<feature type="region of interest" description="Disordered" evidence="2">
    <location>
        <begin position="1"/>
        <end position="36"/>
    </location>
</feature>
<feature type="compositionally biased region" description="Basic and acidic residues" evidence="2">
    <location>
        <begin position="956"/>
        <end position="965"/>
    </location>
</feature>
<evidence type="ECO:0000256" key="1">
    <source>
        <dbReference type="SAM" id="Coils"/>
    </source>
</evidence>
<reference evidence="4" key="1">
    <citation type="journal article" date="2017" name="Nat. Ecol. Evol.">
        <title>Genome expansion and lineage-specific genetic innovations in the forest pathogenic fungi Armillaria.</title>
        <authorList>
            <person name="Sipos G."/>
            <person name="Prasanna A.N."/>
            <person name="Walter M.C."/>
            <person name="O'Connor E."/>
            <person name="Balint B."/>
            <person name="Krizsan K."/>
            <person name="Kiss B."/>
            <person name="Hess J."/>
            <person name="Varga T."/>
            <person name="Slot J."/>
            <person name="Riley R."/>
            <person name="Boka B."/>
            <person name="Rigling D."/>
            <person name="Barry K."/>
            <person name="Lee J."/>
            <person name="Mihaltcheva S."/>
            <person name="LaButti K."/>
            <person name="Lipzen A."/>
            <person name="Waldron R."/>
            <person name="Moloney N.M."/>
            <person name="Sperisen C."/>
            <person name="Kredics L."/>
            <person name="Vagvoelgyi C."/>
            <person name="Patrignani A."/>
            <person name="Fitzpatrick D."/>
            <person name="Nagy I."/>
            <person name="Doyle S."/>
            <person name="Anderson J.B."/>
            <person name="Grigoriev I.V."/>
            <person name="Gueldener U."/>
            <person name="Muensterkoetter M."/>
            <person name="Nagy L.G."/>
        </authorList>
    </citation>
    <scope>NUCLEOTIDE SEQUENCE [LARGE SCALE GENOMIC DNA]</scope>
    <source>
        <strain evidence="4">Ar21-2</strain>
    </source>
</reference>
<sequence>MSTVSSPGREEPLPPPQIRINGSDTDDCDVPDGLHRQQSLDDANKAAFSESELSKTQKKTDKLLDTIDPSRILTSYTTVDAWYETNETALKSAATALDSLSSDAKSIGNALNSYVETAELVMQGLTVLGQVHPFIGVAVLAFKTVVSFDMTRRENNKKVLAVKLQMQNTMIALFQLRHVHDAQELRLDGTTIEDQIETLMKTIANDIKETASACDYYLKKGFLAKSIKAKIYKNRLATYAAKFAEHRQAITSALSIHTTLGVESANAKLDDQDKNLVMNISVSSELSTSQHMPALGLDLGLLNKNDSKPLLSAHLSTSTVPVNLSDQDRSSSKVTADQKMCIELDNERLLHELVDKSGEGITGVLGQQSDETWVKAKDKFRKKLDILQSIAENSQKNTQSIITALSSGAVTEFQMMVLWRDMGWKGSSVKAKHLILALHDYFTDRLKAPTRGSSPITMLSPSVPETGSPIKSPISAGDFSLKGKTDQWTLAYLNISHLQPNLEAVDDDATRFITIKEINTFTNVKSRPENWTVNRYKKMIRMIISAMYGMFPDVLPANREAVATYLQHRVIYRIDTILQSTRDVSSNSLGSYLQLQRLTEDYTKIEESRIGANLAAVLYEIDGRSTVSLITGLFYPVLYLLLRHQLRVVRLSTRFVLDPYEAWNMSTSLWNLFSVVDERIEKLASIFKQSNVDVAEKLENFAFGMFRLSYNNPGKQPSDKFISHYVNEDSTIEDLGTEPAKDIPRSILRYPLPDTSGSDMYYLPTDSEDDAPEESIQGQWTRHLYYERKSVVGLMQFVIKSATDGALTGKAATSVYDADVSGNVKEGNKVYIRLVFSGRDILDLIGDLSIERGVIKGRVRYIGRSEYEDNKQSPNEEAGGDHGAKNGSRDEDDGQSSNDEEGDEENNDGVGEAVSQGEDGVVLDKDTDGKSTSSPQNDETDAADEGHSGTANPQYHEADVRHDDSQAPDSSGSSDPESEEYHYKFILRRTPASLCRFLLGDLRVPPVPDSSEKSYAMGQWKFAYISALVQEEEQELYRLRCTICPMDSRYYYSFVDDHITRRKYIGYGCDSCEGLILGIVLPRAANVIIPKARSMIIRIKEELQYSLKNNIKSVEKSGLFFSSQTNNEMSTTATSPKCRCCDKVISLPCWVCLICNYGPRMEVASTEEKLATLEEKFDKVDQRLVALESRVESRFTAIEAMLKEYFSSPISPTNGIF</sequence>
<dbReference type="AlphaFoldDB" id="A0A2H3CZ74"/>
<dbReference type="STRING" id="47427.A0A2H3CZ74"/>
<evidence type="ECO:0000256" key="2">
    <source>
        <dbReference type="SAM" id="MobiDB-lite"/>
    </source>
</evidence>
<proteinExistence type="predicted"/>
<dbReference type="OrthoDB" id="2122982at2759"/>
<feature type="region of interest" description="Disordered" evidence="2">
    <location>
        <begin position="866"/>
        <end position="979"/>
    </location>
</feature>
<protein>
    <recommendedName>
        <fullName evidence="5">Fungal N-terminal domain-containing protein</fullName>
    </recommendedName>
</protein>
<feature type="compositionally biased region" description="Basic and acidic residues" evidence="2">
    <location>
        <begin position="879"/>
        <end position="889"/>
    </location>
</feature>
<evidence type="ECO:0008006" key="5">
    <source>
        <dbReference type="Google" id="ProtNLM"/>
    </source>
</evidence>
<evidence type="ECO:0000313" key="4">
    <source>
        <dbReference type="Proteomes" id="UP000217790"/>
    </source>
</evidence>
<evidence type="ECO:0000313" key="3">
    <source>
        <dbReference type="EMBL" id="PBK87120.1"/>
    </source>
</evidence>
<keyword evidence="4" id="KW-1185">Reference proteome</keyword>
<keyword evidence="1" id="KW-0175">Coiled coil</keyword>
<dbReference type="EMBL" id="KZ293680">
    <property type="protein sequence ID" value="PBK87120.1"/>
    <property type="molecule type" value="Genomic_DNA"/>
</dbReference>